<proteinExistence type="predicted"/>
<evidence type="ECO:0000313" key="2">
    <source>
        <dbReference type="EMBL" id="KAF0772901.1"/>
    </source>
</evidence>
<accession>A0A6G0ZNU0</accession>
<keyword evidence="1" id="KW-0472">Membrane</keyword>
<dbReference type="OrthoDB" id="10426508at2759"/>
<name>A0A6G0ZNU0_APHCR</name>
<keyword evidence="1" id="KW-0812">Transmembrane</keyword>
<dbReference type="AlphaFoldDB" id="A0A6G0ZNU0"/>
<reference evidence="2 3" key="1">
    <citation type="submission" date="2019-08" db="EMBL/GenBank/DDBJ databases">
        <title>Whole genome of Aphis craccivora.</title>
        <authorList>
            <person name="Voronova N.V."/>
            <person name="Shulinski R.S."/>
            <person name="Bandarenka Y.V."/>
            <person name="Zhorov D.G."/>
            <person name="Warner D."/>
        </authorList>
    </citation>
    <scope>NUCLEOTIDE SEQUENCE [LARGE SCALE GENOMIC DNA]</scope>
    <source>
        <strain evidence="2">180601</strain>
        <tissue evidence="2">Whole Body</tissue>
    </source>
</reference>
<keyword evidence="3" id="KW-1185">Reference proteome</keyword>
<evidence type="ECO:0000313" key="3">
    <source>
        <dbReference type="Proteomes" id="UP000478052"/>
    </source>
</evidence>
<comment type="caution">
    <text evidence="2">The sequence shown here is derived from an EMBL/GenBank/DDBJ whole genome shotgun (WGS) entry which is preliminary data.</text>
</comment>
<protein>
    <submittedName>
        <fullName evidence="2">Uncharacterized protein</fullName>
    </submittedName>
</protein>
<gene>
    <name evidence="2" type="ORF">FWK35_00001899</name>
</gene>
<organism evidence="2 3">
    <name type="scientific">Aphis craccivora</name>
    <name type="common">Cowpea aphid</name>
    <dbReference type="NCBI Taxonomy" id="307492"/>
    <lineage>
        <taxon>Eukaryota</taxon>
        <taxon>Metazoa</taxon>
        <taxon>Ecdysozoa</taxon>
        <taxon>Arthropoda</taxon>
        <taxon>Hexapoda</taxon>
        <taxon>Insecta</taxon>
        <taxon>Pterygota</taxon>
        <taxon>Neoptera</taxon>
        <taxon>Paraneoptera</taxon>
        <taxon>Hemiptera</taxon>
        <taxon>Sternorrhyncha</taxon>
        <taxon>Aphidomorpha</taxon>
        <taxon>Aphidoidea</taxon>
        <taxon>Aphididae</taxon>
        <taxon>Aphidini</taxon>
        <taxon>Aphis</taxon>
        <taxon>Aphis</taxon>
    </lineage>
</organism>
<feature type="transmembrane region" description="Helical" evidence="1">
    <location>
        <begin position="7"/>
        <end position="25"/>
    </location>
</feature>
<dbReference type="EMBL" id="VUJU01000119">
    <property type="protein sequence ID" value="KAF0772901.1"/>
    <property type="molecule type" value="Genomic_DNA"/>
</dbReference>
<sequence>MRRFKPLSYWKFYMTIFWINVILYLDPDPVKLYRSKIDIGHELNNRKATVVSTISKILKSIIMIIQAFKSNEILNIFNDLKSIEKRLNIRGKINNLIKNLFSH</sequence>
<evidence type="ECO:0000256" key="1">
    <source>
        <dbReference type="SAM" id="Phobius"/>
    </source>
</evidence>
<keyword evidence="1" id="KW-1133">Transmembrane helix</keyword>
<dbReference type="Proteomes" id="UP000478052">
    <property type="component" value="Unassembled WGS sequence"/>
</dbReference>